<accession>A0A0E9VM28</accession>
<reference evidence="1" key="2">
    <citation type="journal article" date="2015" name="Fish Shellfish Immunol.">
        <title>Early steps in the European eel (Anguilla anguilla)-Vibrio vulnificus interaction in the gills: Role of the RtxA13 toxin.</title>
        <authorList>
            <person name="Callol A."/>
            <person name="Pajuelo D."/>
            <person name="Ebbesson L."/>
            <person name="Teles M."/>
            <person name="MacKenzie S."/>
            <person name="Amaro C."/>
        </authorList>
    </citation>
    <scope>NUCLEOTIDE SEQUENCE</scope>
</reference>
<reference evidence="1" key="1">
    <citation type="submission" date="2014-11" db="EMBL/GenBank/DDBJ databases">
        <authorList>
            <person name="Amaro Gonzalez C."/>
        </authorList>
    </citation>
    <scope>NUCLEOTIDE SEQUENCE</scope>
</reference>
<proteinExistence type="predicted"/>
<sequence length="12" mass="1368">MTVKPFPQGHIL</sequence>
<protein>
    <submittedName>
        <fullName evidence="1">Uncharacterized protein</fullName>
    </submittedName>
</protein>
<evidence type="ECO:0000313" key="1">
    <source>
        <dbReference type="EMBL" id="JAH79081.1"/>
    </source>
</evidence>
<organism evidence="1">
    <name type="scientific">Anguilla anguilla</name>
    <name type="common">European freshwater eel</name>
    <name type="synonym">Muraena anguilla</name>
    <dbReference type="NCBI Taxonomy" id="7936"/>
    <lineage>
        <taxon>Eukaryota</taxon>
        <taxon>Metazoa</taxon>
        <taxon>Chordata</taxon>
        <taxon>Craniata</taxon>
        <taxon>Vertebrata</taxon>
        <taxon>Euteleostomi</taxon>
        <taxon>Actinopterygii</taxon>
        <taxon>Neopterygii</taxon>
        <taxon>Teleostei</taxon>
        <taxon>Anguilliformes</taxon>
        <taxon>Anguillidae</taxon>
        <taxon>Anguilla</taxon>
    </lineage>
</organism>
<name>A0A0E9VM28_ANGAN</name>
<dbReference type="EMBL" id="GBXM01029496">
    <property type="protein sequence ID" value="JAH79081.1"/>
    <property type="molecule type" value="Transcribed_RNA"/>
</dbReference>